<evidence type="ECO:0000313" key="2">
    <source>
        <dbReference type="EMBL" id="KOX74840.1"/>
    </source>
</evidence>
<dbReference type="OrthoDB" id="8015657at2759"/>
<dbReference type="STRING" id="166423.A0A0M9A0H6"/>
<feature type="compositionally biased region" description="Basic and acidic residues" evidence="1">
    <location>
        <begin position="679"/>
        <end position="691"/>
    </location>
</feature>
<dbReference type="AlphaFoldDB" id="A0A0M9A0H6"/>
<keyword evidence="3" id="KW-1185">Reference proteome</keyword>
<feature type="region of interest" description="Disordered" evidence="1">
    <location>
        <begin position="992"/>
        <end position="1060"/>
    </location>
</feature>
<feature type="compositionally biased region" description="Basic and acidic residues" evidence="1">
    <location>
        <begin position="992"/>
        <end position="1012"/>
    </location>
</feature>
<feature type="region of interest" description="Disordered" evidence="1">
    <location>
        <begin position="871"/>
        <end position="893"/>
    </location>
</feature>
<dbReference type="Proteomes" id="UP000053105">
    <property type="component" value="Unassembled WGS sequence"/>
</dbReference>
<evidence type="ECO:0000313" key="3">
    <source>
        <dbReference type="Proteomes" id="UP000053105"/>
    </source>
</evidence>
<feature type="region of interest" description="Disordered" evidence="1">
    <location>
        <begin position="666"/>
        <end position="697"/>
    </location>
</feature>
<accession>A0A0M9A0H6</accession>
<evidence type="ECO:0000256" key="1">
    <source>
        <dbReference type="SAM" id="MobiDB-lite"/>
    </source>
</evidence>
<sequence>MLELQEKLRKRHDACINRLRLRYIEFLEEQRTRDERNHKLLEALDRVDNDLTLMTAKTDKLNALRKQYEAYLHRIYTIPSPTNIIDGGNVTNPSDLRRDAKQISLEVENTSSSQLLRLDGHKNQSISPSKSKSKSTKSALNMCNDYCQQNNTQPRILSQQISNKNIYSSISQNNEMTKQPMTQSLQNFVQKQSYVQIDPNLHIPRVSSGRLCSLNQQTSSHYNFNKPLTQTASHFTVPEHINGNISPYTSLNVSQNRFAPMTLDYVRSSNVQPFQQKNNKVLLHDMETQTKCVGVFPNETSSVYTISTPIERNICCMSSLNKSPNLSKQASPRYFDYSWKKPDHFRSRHKSISGTSVVRPLTSGIDNMMRRYKCFTPEINMGLSSRQSAVEQDKCRTTTIVENELDRYIDKIRRLHRDLDAQSLEEIEQKRDIGNTLDVSLSDDNLSEVPTGDQSKENLPKEVKKILALANDLASRSVNLDVANESGKGRANKNRSVELIQAAKDCTPILERNYVAFSDTRNDCKTSAALAKHEISGDIKLHETKLDSHQNVENSGKENLTLEHYEQKLSKMNEQVDFIPSGDKVVEQDIKNFTSKNIERKEYDEKDGNISIAAESNLDQYLFDIAEELKPWDLNVLQKRIKEVNLIHEAENQFDKKETVTDILNQDNVKQTEPLNEMKTTENEENKKDSNENTYGKDVNLDIGLEQKDIECLESKEELVSENEISEISISQVQKDKSYTTNENILQNIEPARDQINEQNKFDNELTKHEADEINVTSNIVQGNEQDIQDYECGNENYYEDSNRAENYAQNYETQYTGLNEGYNYDQNASYENNQHENYDQNMSYNADQEQNYDPNVVYEANQNENYNSNALYDADQRQNYNPNPSYKTDRDQNYEQNVYENNQNQEYQEYINQEYIQGSNEQYEEYAGEQYGSENQYEHDPNVQYQENADQQYTYAYDQQYDSNQENDPNVNQSFAYSDYDPNQAQLVQKKDKPNEELQGEPKHEEAEGKVDTVQSKNETSVSENGKKKKDVIKSLLDSDTDSTIERNVSNTESDFDFN</sequence>
<proteinExistence type="predicted"/>
<name>A0A0M9A0H6_9HYME</name>
<organism evidence="2 3">
    <name type="scientific">Melipona quadrifasciata</name>
    <dbReference type="NCBI Taxonomy" id="166423"/>
    <lineage>
        <taxon>Eukaryota</taxon>
        <taxon>Metazoa</taxon>
        <taxon>Ecdysozoa</taxon>
        <taxon>Arthropoda</taxon>
        <taxon>Hexapoda</taxon>
        <taxon>Insecta</taxon>
        <taxon>Pterygota</taxon>
        <taxon>Neoptera</taxon>
        <taxon>Endopterygota</taxon>
        <taxon>Hymenoptera</taxon>
        <taxon>Apocrita</taxon>
        <taxon>Aculeata</taxon>
        <taxon>Apoidea</taxon>
        <taxon>Anthophila</taxon>
        <taxon>Apidae</taxon>
        <taxon>Melipona</taxon>
    </lineage>
</organism>
<dbReference type="EMBL" id="KQ435778">
    <property type="protein sequence ID" value="KOX74840.1"/>
    <property type="molecule type" value="Genomic_DNA"/>
</dbReference>
<protein>
    <submittedName>
        <fullName evidence="2">Uncharacterized protein</fullName>
    </submittedName>
</protein>
<feature type="compositionally biased region" description="Polar residues" evidence="1">
    <location>
        <begin position="878"/>
        <end position="887"/>
    </location>
</feature>
<gene>
    <name evidence="2" type="ORF">WN51_14332</name>
</gene>
<feature type="compositionally biased region" description="Polar residues" evidence="1">
    <location>
        <begin position="1014"/>
        <end position="1025"/>
    </location>
</feature>
<reference evidence="2 3" key="1">
    <citation type="submission" date="2015-07" db="EMBL/GenBank/DDBJ databases">
        <title>The genome of Melipona quadrifasciata.</title>
        <authorList>
            <person name="Pan H."/>
            <person name="Kapheim K."/>
        </authorList>
    </citation>
    <scope>NUCLEOTIDE SEQUENCE [LARGE SCALE GENOMIC DNA]</scope>
    <source>
        <strain evidence="2">0111107301</strain>
        <tissue evidence="2">Whole body</tissue>
    </source>
</reference>